<dbReference type="AlphaFoldDB" id="A0AAD5UD33"/>
<dbReference type="SUPFAM" id="SSF52266">
    <property type="entry name" value="SGNH hydrolase"/>
    <property type="match status" value="1"/>
</dbReference>
<dbReference type="InterPro" id="IPR036514">
    <property type="entry name" value="SGNH_hydro_sf"/>
</dbReference>
<proteinExistence type="predicted"/>
<dbReference type="EMBL" id="JADGKB010000075">
    <property type="protein sequence ID" value="KAJ3254933.1"/>
    <property type="molecule type" value="Genomic_DNA"/>
</dbReference>
<evidence type="ECO:0000313" key="2">
    <source>
        <dbReference type="Proteomes" id="UP001210925"/>
    </source>
</evidence>
<sequence>MVEKTVENKEPVEITIPSKVRVHPFIDAVLECYKIFLTWLFLNIHNLVVPNFVSINRGPRFNNKLLIIGDDTAAGTTDKFALGQIHGVARYISAAVQKNFTIKQTWRFYNLGVDGSTSRDWLPGGKAFKNVRKHKDAKFALPEETIENIRAILKELEVMNIKPYICTIPTIHEYLVYDLYGDNITRNDFIKGLPNHLSIDGFNFEYKGKFLYHQDQKHFNEKVTMTNNRDMPKWQKIWLI</sequence>
<dbReference type="Gene3D" id="3.40.50.1110">
    <property type="entry name" value="SGNH hydrolase"/>
    <property type="match status" value="1"/>
</dbReference>
<comment type="caution">
    <text evidence="1">The sequence shown here is derived from an EMBL/GenBank/DDBJ whole genome shotgun (WGS) entry which is preliminary data.</text>
</comment>
<organism evidence="1 2">
    <name type="scientific">Boothiomyces macroporosus</name>
    <dbReference type="NCBI Taxonomy" id="261099"/>
    <lineage>
        <taxon>Eukaryota</taxon>
        <taxon>Fungi</taxon>
        <taxon>Fungi incertae sedis</taxon>
        <taxon>Chytridiomycota</taxon>
        <taxon>Chytridiomycota incertae sedis</taxon>
        <taxon>Chytridiomycetes</taxon>
        <taxon>Rhizophydiales</taxon>
        <taxon>Terramycetaceae</taxon>
        <taxon>Boothiomyces</taxon>
    </lineage>
</organism>
<name>A0AAD5UD33_9FUNG</name>
<reference evidence="1" key="1">
    <citation type="submission" date="2020-05" db="EMBL/GenBank/DDBJ databases">
        <title>Phylogenomic resolution of chytrid fungi.</title>
        <authorList>
            <person name="Stajich J.E."/>
            <person name="Amses K."/>
            <person name="Simmons R."/>
            <person name="Seto K."/>
            <person name="Myers J."/>
            <person name="Bonds A."/>
            <person name="Quandt C.A."/>
            <person name="Barry K."/>
            <person name="Liu P."/>
            <person name="Grigoriev I."/>
            <person name="Longcore J.E."/>
            <person name="James T.Y."/>
        </authorList>
    </citation>
    <scope>NUCLEOTIDE SEQUENCE</scope>
    <source>
        <strain evidence="1">PLAUS21</strain>
    </source>
</reference>
<accession>A0AAD5UD33</accession>
<dbReference type="Proteomes" id="UP001210925">
    <property type="component" value="Unassembled WGS sequence"/>
</dbReference>
<gene>
    <name evidence="1" type="ORF">HK103_006730</name>
</gene>
<evidence type="ECO:0000313" key="1">
    <source>
        <dbReference type="EMBL" id="KAJ3254933.1"/>
    </source>
</evidence>
<keyword evidence="2" id="KW-1185">Reference proteome</keyword>
<protein>
    <submittedName>
        <fullName evidence="1">Uncharacterized protein</fullName>
    </submittedName>
</protein>